<evidence type="ECO:0000313" key="13">
    <source>
        <dbReference type="EMBL" id="TPX62375.1"/>
    </source>
</evidence>
<reference evidence="13 14" key="1">
    <citation type="journal article" date="2019" name="Sci. Rep.">
        <title>Comparative genomics of chytrid fungi reveal insights into the obligate biotrophic and pathogenic lifestyle of Synchytrium endobioticum.</title>
        <authorList>
            <person name="van de Vossenberg B.T.L.H."/>
            <person name="Warris S."/>
            <person name="Nguyen H.D.T."/>
            <person name="van Gent-Pelzer M.P.E."/>
            <person name="Joly D.L."/>
            <person name="van de Geest H.C."/>
            <person name="Bonants P.J.M."/>
            <person name="Smith D.S."/>
            <person name="Levesque C.A."/>
            <person name="van der Lee T.A.J."/>
        </authorList>
    </citation>
    <scope>NUCLEOTIDE SEQUENCE [LARGE SCALE GENOMIC DNA]</scope>
    <source>
        <strain evidence="13 14">CBS 809.83</strain>
    </source>
</reference>
<evidence type="ECO:0000256" key="9">
    <source>
        <dbReference type="ARBA" id="ARBA00023242"/>
    </source>
</evidence>
<keyword evidence="5" id="KW-0863">Zinc-finger</keyword>
<organism evidence="13 14">
    <name type="scientific">Powellomyces hirtus</name>
    <dbReference type="NCBI Taxonomy" id="109895"/>
    <lineage>
        <taxon>Eukaryota</taxon>
        <taxon>Fungi</taxon>
        <taxon>Fungi incertae sedis</taxon>
        <taxon>Chytridiomycota</taxon>
        <taxon>Chytridiomycota incertae sedis</taxon>
        <taxon>Chytridiomycetes</taxon>
        <taxon>Spizellomycetales</taxon>
        <taxon>Powellomycetaceae</taxon>
        <taxon>Powellomyces</taxon>
    </lineage>
</organism>
<dbReference type="InterPro" id="IPR037129">
    <property type="entry name" value="XPA_sf"/>
</dbReference>
<evidence type="ECO:0000256" key="7">
    <source>
        <dbReference type="ARBA" id="ARBA00023125"/>
    </source>
</evidence>
<dbReference type="InterPro" id="IPR000465">
    <property type="entry name" value="XPA/RAD14"/>
</dbReference>
<dbReference type="InterPro" id="IPR009061">
    <property type="entry name" value="DNA-bd_dom_put_sf"/>
</dbReference>
<evidence type="ECO:0000256" key="3">
    <source>
        <dbReference type="ARBA" id="ARBA00022723"/>
    </source>
</evidence>
<evidence type="ECO:0000259" key="12">
    <source>
        <dbReference type="Pfam" id="PF05181"/>
    </source>
</evidence>
<dbReference type="GO" id="GO:0006284">
    <property type="term" value="P:base-excision repair"/>
    <property type="evidence" value="ECO:0007669"/>
    <property type="project" value="TreeGrafter"/>
</dbReference>
<feature type="domain" description="XPA C-terminal" evidence="12">
    <location>
        <begin position="140"/>
        <end position="190"/>
    </location>
</feature>
<keyword evidence="8" id="KW-0234">DNA repair</keyword>
<comment type="subcellular location">
    <subcellularLocation>
        <location evidence="1">Nucleus</location>
    </subcellularLocation>
</comment>
<dbReference type="GO" id="GO:0000110">
    <property type="term" value="C:nucleotide-excision repair factor 1 complex"/>
    <property type="evidence" value="ECO:0007669"/>
    <property type="project" value="TreeGrafter"/>
</dbReference>
<evidence type="ECO:0000256" key="2">
    <source>
        <dbReference type="ARBA" id="ARBA00005548"/>
    </source>
</evidence>
<keyword evidence="14" id="KW-1185">Reference proteome</keyword>
<sequence length="231" mass="27135">MSGESTLSPADLARFEQNRLAAKSRIAQARPAVVSNDAAAEPKPTSMQRKRRAIDLTYCEYNLSTMKDTKGGFLYEEQSLPDSKKQKQEERPVVYEPTIDLILENNPQCETCKSIDLDPQYLLHFKVQVCRQCKDKHPEKYSLLTKTECREDYLLTDSELRDDRLLPHWERPNPHKSTYSKMLLYLRSQVEKFAWEKWGGPEALDAEFERRESEKKERKDKKFKLKMNGRR</sequence>
<feature type="compositionally biased region" description="Basic residues" evidence="11">
    <location>
        <begin position="218"/>
        <end position="231"/>
    </location>
</feature>
<evidence type="ECO:0000256" key="8">
    <source>
        <dbReference type="ARBA" id="ARBA00023204"/>
    </source>
</evidence>
<keyword evidence="3" id="KW-0479">Metal-binding</keyword>
<dbReference type="GO" id="GO:0070914">
    <property type="term" value="P:UV-damage excision repair"/>
    <property type="evidence" value="ECO:0007669"/>
    <property type="project" value="TreeGrafter"/>
</dbReference>
<dbReference type="Gene3D" id="3.90.530.10">
    <property type="entry name" value="XPA C-terminal domain"/>
    <property type="match status" value="1"/>
</dbReference>
<evidence type="ECO:0000256" key="10">
    <source>
        <dbReference type="ARBA" id="ARBA00072989"/>
    </source>
</evidence>
<accession>A0A507EG27</accession>
<comment type="caution">
    <text evidence="13">The sequence shown here is derived from an EMBL/GenBank/DDBJ whole genome shotgun (WGS) entry which is preliminary data.</text>
</comment>
<dbReference type="InterPro" id="IPR022656">
    <property type="entry name" value="XPA_C"/>
</dbReference>
<dbReference type="GO" id="GO:0000715">
    <property type="term" value="P:nucleotide-excision repair, DNA damage recognition"/>
    <property type="evidence" value="ECO:0007669"/>
    <property type="project" value="TreeGrafter"/>
</dbReference>
<keyword evidence="6" id="KW-0862">Zinc</keyword>
<dbReference type="STRING" id="109895.A0A507EG27"/>
<dbReference type="EMBL" id="QEAQ01000003">
    <property type="protein sequence ID" value="TPX62375.1"/>
    <property type="molecule type" value="Genomic_DNA"/>
</dbReference>
<dbReference type="FunFam" id="3.90.530.10:FF:000003">
    <property type="entry name" value="Dna repair rad14 protein"/>
    <property type="match status" value="1"/>
</dbReference>
<keyword evidence="9" id="KW-0539">Nucleus</keyword>
<evidence type="ECO:0000256" key="4">
    <source>
        <dbReference type="ARBA" id="ARBA00022763"/>
    </source>
</evidence>
<gene>
    <name evidence="13" type="ORF">PhCBS80983_g00500</name>
</gene>
<evidence type="ECO:0000256" key="11">
    <source>
        <dbReference type="SAM" id="MobiDB-lite"/>
    </source>
</evidence>
<dbReference type="PANTHER" id="PTHR10142:SF0">
    <property type="entry name" value="DNA REPAIR PROTEIN COMPLEMENTING XP-A CELLS"/>
    <property type="match status" value="1"/>
</dbReference>
<dbReference type="SUPFAM" id="SSF46955">
    <property type="entry name" value="Putative DNA-binding domain"/>
    <property type="match status" value="1"/>
</dbReference>
<dbReference type="GO" id="GO:1901255">
    <property type="term" value="P:nucleotide-excision repair involved in interstrand cross-link repair"/>
    <property type="evidence" value="ECO:0007669"/>
    <property type="project" value="TreeGrafter"/>
</dbReference>
<protein>
    <recommendedName>
        <fullName evidence="10">DNA repair protein RAD14</fullName>
    </recommendedName>
</protein>
<evidence type="ECO:0000256" key="6">
    <source>
        <dbReference type="ARBA" id="ARBA00022833"/>
    </source>
</evidence>
<dbReference type="CDD" id="cd21077">
    <property type="entry name" value="DBD_Rad14"/>
    <property type="match status" value="1"/>
</dbReference>
<dbReference type="Pfam" id="PF05181">
    <property type="entry name" value="XPA_C"/>
    <property type="match status" value="1"/>
</dbReference>
<feature type="region of interest" description="Disordered" evidence="11">
    <location>
        <begin position="209"/>
        <end position="231"/>
    </location>
</feature>
<evidence type="ECO:0000256" key="5">
    <source>
        <dbReference type="ARBA" id="ARBA00022771"/>
    </source>
</evidence>
<dbReference type="PANTHER" id="PTHR10142">
    <property type="entry name" value="DNA REPAIR PROTEIN COMPLEMENTING XP-A CELLS"/>
    <property type="match status" value="1"/>
</dbReference>
<proteinExistence type="inferred from homology"/>
<dbReference type="AlphaFoldDB" id="A0A507EG27"/>
<keyword evidence="7" id="KW-0238">DNA-binding</keyword>
<comment type="similarity">
    <text evidence="2">Belongs to the XPA family.</text>
</comment>
<name>A0A507EG27_9FUNG</name>
<dbReference type="GO" id="GO:0008270">
    <property type="term" value="F:zinc ion binding"/>
    <property type="evidence" value="ECO:0007669"/>
    <property type="project" value="UniProtKB-KW"/>
</dbReference>
<evidence type="ECO:0000313" key="14">
    <source>
        <dbReference type="Proteomes" id="UP000318582"/>
    </source>
</evidence>
<keyword evidence="4" id="KW-0227">DNA damage</keyword>
<evidence type="ECO:0000256" key="1">
    <source>
        <dbReference type="ARBA" id="ARBA00004123"/>
    </source>
</evidence>
<feature type="region of interest" description="Disordered" evidence="11">
    <location>
        <begin position="25"/>
        <end position="48"/>
    </location>
</feature>
<dbReference type="NCBIfam" id="TIGR00598">
    <property type="entry name" value="rad14"/>
    <property type="match status" value="1"/>
</dbReference>
<dbReference type="GO" id="GO:0003684">
    <property type="term" value="F:damaged DNA binding"/>
    <property type="evidence" value="ECO:0007669"/>
    <property type="project" value="InterPro"/>
</dbReference>
<dbReference type="Proteomes" id="UP000318582">
    <property type="component" value="Unassembled WGS sequence"/>
</dbReference>